<evidence type="ECO:0000256" key="3">
    <source>
        <dbReference type="ARBA" id="ARBA00022576"/>
    </source>
</evidence>
<dbReference type="EC" id="2.6.1.9" evidence="6"/>
<dbReference type="InterPro" id="IPR050106">
    <property type="entry name" value="HistidinolP_aminotransfase"/>
</dbReference>
<comment type="pathway">
    <text evidence="6">Amino-acid biosynthesis; L-histidine biosynthesis; L-histidine from 5-phospho-alpha-D-ribose 1-diphosphate: step 7/9.</text>
</comment>
<keyword evidence="5 6" id="KW-0663">Pyridoxal phosphate</keyword>
<comment type="subunit">
    <text evidence="2 6">Homodimer.</text>
</comment>
<dbReference type="HAMAP" id="MF_01023">
    <property type="entry name" value="HisC_aminotrans_2"/>
    <property type="match status" value="1"/>
</dbReference>
<dbReference type="Gene3D" id="3.90.1150.10">
    <property type="entry name" value="Aspartate Aminotransferase, domain 1"/>
    <property type="match status" value="1"/>
</dbReference>
<dbReference type="PANTHER" id="PTHR43643">
    <property type="entry name" value="HISTIDINOL-PHOSPHATE AMINOTRANSFERASE 2"/>
    <property type="match status" value="1"/>
</dbReference>
<evidence type="ECO:0000313" key="9">
    <source>
        <dbReference type="Proteomes" id="UP001524944"/>
    </source>
</evidence>
<evidence type="ECO:0000256" key="4">
    <source>
        <dbReference type="ARBA" id="ARBA00022679"/>
    </source>
</evidence>
<gene>
    <name evidence="6 8" type="primary">hisC</name>
    <name evidence="8" type="ORF">NVS47_00940</name>
</gene>
<dbReference type="EMBL" id="JANPWE010000001">
    <property type="protein sequence ID" value="MCR6544097.1"/>
    <property type="molecule type" value="Genomic_DNA"/>
</dbReference>
<keyword evidence="4 6" id="KW-0808">Transferase</keyword>
<keyword evidence="6" id="KW-0368">Histidine biosynthesis</keyword>
<evidence type="ECO:0000313" key="8">
    <source>
        <dbReference type="EMBL" id="MCR6544097.1"/>
    </source>
</evidence>
<evidence type="ECO:0000256" key="6">
    <source>
        <dbReference type="HAMAP-Rule" id="MF_01023"/>
    </source>
</evidence>
<dbReference type="GO" id="GO:0004400">
    <property type="term" value="F:histidinol-phosphate transaminase activity"/>
    <property type="evidence" value="ECO:0007669"/>
    <property type="project" value="UniProtKB-EC"/>
</dbReference>
<protein>
    <recommendedName>
        <fullName evidence="6">Histidinol-phosphate aminotransferase</fullName>
        <ecNumber evidence="6">2.6.1.9</ecNumber>
    </recommendedName>
    <alternativeName>
        <fullName evidence="6">Imidazole acetol-phosphate transaminase</fullName>
    </alternativeName>
</protein>
<sequence>MENKAEINLARKGIEKLIAYVPGKPVEEVAREYGITEIVKLASNENPLGTSPKALAAMQQILPSVYMYPEGSSPALRERIAANYGIESDMVIFGNGADNILLLIAQAFINEGDEVIIGDPTFSVYETTTRIMGGRVLKVPLKNFTYDLAGIKGKISEKTKIIYICNPNNPTGTIVYQDEVAEFMASVPENCIVVFDEAYAEFAQKTNFPQTIQLVKEQRNVLIVRTFSKVYGLAGVRVGYAVGPKHLLGVLNKVVEPFPVNKVAQAGALGALEDQEFLDEVMRVTEVGKKYLYQEFTKMKMTYAPTFTNFVLVDFKRDAEVITKKLLERGIIIRPGQIWQLPTCARITIGTMAQNEKLIAALKEIIKE</sequence>
<feature type="domain" description="Aminotransferase class I/classII large" evidence="7">
    <location>
        <begin position="37"/>
        <end position="362"/>
    </location>
</feature>
<evidence type="ECO:0000256" key="2">
    <source>
        <dbReference type="ARBA" id="ARBA00011738"/>
    </source>
</evidence>
<dbReference type="SUPFAM" id="SSF53383">
    <property type="entry name" value="PLP-dependent transferases"/>
    <property type="match status" value="1"/>
</dbReference>
<reference evidence="8 9" key="1">
    <citation type="submission" date="2022-08" db="EMBL/GenBank/DDBJ databases">
        <title>Proteogenomics of the novel Dehalobacterium formicoaceticum strain EZ94 highlights a key role of methyltransferases during anaerobic dichloromethane degradation.</title>
        <authorList>
            <person name="Wasmund K."/>
        </authorList>
    </citation>
    <scope>NUCLEOTIDE SEQUENCE [LARGE SCALE GENOMIC DNA]</scope>
    <source>
        <strain evidence="8 9">EZ94</strain>
    </source>
</reference>
<dbReference type="RefSeq" id="WP_157677352.1">
    <property type="nucleotide sequence ID" value="NZ_CP022121.1"/>
</dbReference>
<proteinExistence type="inferred from homology"/>
<evidence type="ECO:0000256" key="5">
    <source>
        <dbReference type="ARBA" id="ARBA00022898"/>
    </source>
</evidence>
<dbReference type="Pfam" id="PF00155">
    <property type="entry name" value="Aminotran_1_2"/>
    <property type="match status" value="1"/>
</dbReference>
<keyword evidence="9" id="KW-1185">Reference proteome</keyword>
<comment type="cofactor">
    <cofactor evidence="1 6">
        <name>pyridoxal 5'-phosphate</name>
        <dbReference type="ChEBI" id="CHEBI:597326"/>
    </cofactor>
</comment>
<comment type="similarity">
    <text evidence="6">Belongs to the class-II pyridoxal-phosphate-dependent aminotransferase family. Histidinol-phosphate aminotransferase subfamily.</text>
</comment>
<dbReference type="PANTHER" id="PTHR43643:SF3">
    <property type="entry name" value="HISTIDINOL-PHOSPHATE AMINOTRANSFERASE"/>
    <property type="match status" value="1"/>
</dbReference>
<dbReference type="InterPro" id="IPR015421">
    <property type="entry name" value="PyrdxlP-dep_Trfase_major"/>
</dbReference>
<accession>A0ABT1XZQ1</accession>
<dbReference type="InterPro" id="IPR004839">
    <property type="entry name" value="Aminotransferase_I/II_large"/>
</dbReference>
<evidence type="ECO:0000259" key="7">
    <source>
        <dbReference type="Pfam" id="PF00155"/>
    </source>
</evidence>
<dbReference type="Gene3D" id="3.40.640.10">
    <property type="entry name" value="Type I PLP-dependent aspartate aminotransferase-like (Major domain)"/>
    <property type="match status" value="1"/>
</dbReference>
<comment type="catalytic activity">
    <reaction evidence="6">
        <text>L-histidinol phosphate + 2-oxoglutarate = 3-(imidazol-4-yl)-2-oxopropyl phosphate + L-glutamate</text>
        <dbReference type="Rhea" id="RHEA:23744"/>
        <dbReference type="ChEBI" id="CHEBI:16810"/>
        <dbReference type="ChEBI" id="CHEBI:29985"/>
        <dbReference type="ChEBI" id="CHEBI:57766"/>
        <dbReference type="ChEBI" id="CHEBI:57980"/>
        <dbReference type="EC" id="2.6.1.9"/>
    </reaction>
</comment>
<comment type="caution">
    <text evidence="8">The sequence shown here is derived from an EMBL/GenBank/DDBJ whole genome shotgun (WGS) entry which is preliminary data.</text>
</comment>
<dbReference type="InterPro" id="IPR015422">
    <property type="entry name" value="PyrdxlP-dep_Trfase_small"/>
</dbReference>
<keyword evidence="3 6" id="KW-0032">Aminotransferase</keyword>
<dbReference type="CDD" id="cd00609">
    <property type="entry name" value="AAT_like"/>
    <property type="match status" value="1"/>
</dbReference>
<dbReference type="NCBIfam" id="TIGR01141">
    <property type="entry name" value="hisC"/>
    <property type="match status" value="1"/>
</dbReference>
<dbReference type="InterPro" id="IPR005861">
    <property type="entry name" value="HisP_aminotrans"/>
</dbReference>
<dbReference type="InterPro" id="IPR015424">
    <property type="entry name" value="PyrdxlP-dep_Trfase"/>
</dbReference>
<evidence type="ECO:0000256" key="1">
    <source>
        <dbReference type="ARBA" id="ARBA00001933"/>
    </source>
</evidence>
<feature type="modified residue" description="N6-(pyridoxal phosphate)lysine" evidence="6">
    <location>
        <position position="229"/>
    </location>
</feature>
<organism evidence="8 9">
    <name type="scientific">Dehalobacterium formicoaceticum</name>
    <dbReference type="NCBI Taxonomy" id="51515"/>
    <lineage>
        <taxon>Bacteria</taxon>
        <taxon>Bacillati</taxon>
        <taxon>Bacillota</taxon>
        <taxon>Clostridia</taxon>
        <taxon>Eubacteriales</taxon>
        <taxon>Peptococcaceae</taxon>
        <taxon>Dehalobacterium</taxon>
    </lineage>
</organism>
<dbReference type="Proteomes" id="UP001524944">
    <property type="component" value="Unassembled WGS sequence"/>
</dbReference>
<keyword evidence="6" id="KW-0028">Amino-acid biosynthesis</keyword>
<name>A0ABT1XZQ1_9FIRM</name>